<feature type="compositionally biased region" description="Polar residues" evidence="5">
    <location>
        <begin position="281"/>
        <end position="293"/>
    </location>
</feature>
<dbReference type="HOGENOM" id="CLU_021795_2_0_1"/>
<dbReference type="GO" id="GO:0006397">
    <property type="term" value="P:mRNA processing"/>
    <property type="evidence" value="ECO:0007669"/>
    <property type="project" value="UniProtKB-KW"/>
</dbReference>
<keyword evidence="1" id="KW-0507">mRNA processing</keyword>
<dbReference type="SUPFAM" id="SSF54928">
    <property type="entry name" value="RNA-binding domain, RBD"/>
    <property type="match status" value="2"/>
</dbReference>
<sequence>MNGDNYSRDGGRHGSSGEHRSSRADRDDRRDRDRGDRERGDRDRGDRDRGDRDRDRDRTRRRSRSPDYRGGGRSSRRDAGGEQDSYSMSRSHRDREREDRHGGRDRRERDWDRERPGASRRDARRDDDDRRGDRDRGGDAYADRRGGGGGGGGGRRGEREERRRSATPPPKKREPTPDLTDVVPILERKRRLTQWDIKPPGYDSVTAEQAKLSGMFPLPGAPRQQTMDSKSQSFGHRDGGRDGRDGGREGRDGRDSHRDGHRDGGHRDGHRDGHREGGDRQNSNVTLKPTNSRQSKRLIVTNFAPGTTEEALVAFMNLQLNGLNVIESTDPCLLCQMAPDSSFAILEFRSPAETTVALALDGITMEAEDTPMEGAANGTPQGLELRRPKDYIVPAVVEDTGYERGVVSSRVVDTPHKIGITNLAPYLTEEQVTELLVSFGELKALVLVKDSGTEESRGIAFCEYVDPVATDVAIHGLNNMELGEKRLRVKKASIGITQVSGIEMGINAMSMLAGTVAQDPDLSRVLQLLNMVTADELLDNDDYEEICDDVREECSKFGTILELKIPRPSGGARQLAGVGKIYVKFDTIESSTEALKALAGRKFADRTVVTTYFPEENFDVGAW</sequence>
<reference evidence="8" key="5">
    <citation type="submission" date="2018-04" db="UniProtKB">
        <authorList>
            <consortium name="EnsemblFungi"/>
        </authorList>
    </citation>
    <scope>IDENTIFICATION</scope>
    <source>
        <strain evidence="8">R3-111a-1</strain>
    </source>
</reference>
<dbReference type="OrthoDB" id="10266058at2759"/>
<evidence type="ECO:0000259" key="6">
    <source>
        <dbReference type="PROSITE" id="PS50102"/>
    </source>
</evidence>
<dbReference type="GO" id="GO:0003723">
    <property type="term" value="F:RNA binding"/>
    <property type="evidence" value="ECO:0007669"/>
    <property type="project" value="UniProtKB-UniRule"/>
</dbReference>
<dbReference type="EMBL" id="GL385404">
    <property type="protein sequence ID" value="EJT69251.1"/>
    <property type="molecule type" value="Genomic_DNA"/>
</dbReference>
<evidence type="ECO:0000313" key="8">
    <source>
        <dbReference type="EnsemblFungi" id="EJT69251"/>
    </source>
</evidence>
<dbReference type="Proteomes" id="UP000006039">
    <property type="component" value="Unassembled WGS sequence"/>
</dbReference>
<proteinExistence type="predicted"/>
<dbReference type="PANTHER" id="PTHR23139">
    <property type="entry name" value="RNA-BINDING PROTEIN"/>
    <property type="match status" value="1"/>
</dbReference>
<dbReference type="Pfam" id="PF00076">
    <property type="entry name" value="RRM_1"/>
    <property type="match status" value="2"/>
</dbReference>
<dbReference type="PROSITE" id="PS50102">
    <property type="entry name" value="RRM"/>
    <property type="match status" value="2"/>
</dbReference>
<dbReference type="SMART" id="SM00360">
    <property type="entry name" value="RRM"/>
    <property type="match status" value="2"/>
</dbReference>
<keyword evidence="9" id="KW-1185">Reference proteome</keyword>
<dbReference type="InterPro" id="IPR012677">
    <property type="entry name" value="Nucleotide-bd_a/b_plait_sf"/>
</dbReference>
<feature type="compositionally biased region" description="Basic and acidic residues" evidence="5">
    <location>
        <begin position="155"/>
        <end position="164"/>
    </location>
</feature>
<evidence type="ECO:0000256" key="5">
    <source>
        <dbReference type="SAM" id="MobiDB-lite"/>
    </source>
</evidence>
<feature type="region of interest" description="Disordered" evidence="5">
    <location>
        <begin position="1"/>
        <end position="297"/>
    </location>
</feature>
<dbReference type="AlphaFoldDB" id="J3PH91"/>
<dbReference type="eggNOG" id="KOG0120">
    <property type="taxonomic scope" value="Eukaryota"/>
</dbReference>
<dbReference type="EnsemblFungi" id="EJT69251">
    <property type="protein sequence ID" value="EJT69251"/>
    <property type="gene ID" value="GGTG_12871"/>
</dbReference>
<evidence type="ECO:0000256" key="1">
    <source>
        <dbReference type="ARBA" id="ARBA00022664"/>
    </source>
</evidence>
<accession>J3PH91</accession>
<evidence type="ECO:0000313" key="9">
    <source>
        <dbReference type="Proteomes" id="UP000006039"/>
    </source>
</evidence>
<evidence type="ECO:0000256" key="2">
    <source>
        <dbReference type="ARBA" id="ARBA00022884"/>
    </source>
</evidence>
<dbReference type="CDD" id="cd12232">
    <property type="entry name" value="RRM3_U2AF65"/>
    <property type="match status" value="1"/>
</dbReference>
<feature type="compositionally biased region" description="Basic and acidic residues" evidence="5">
    <location>
        <begin position="1"/>
        <end position="58"/>
    </location>
</feature>
<keyword evidence="2 4" id="KW-0694">RNA-binding</keyword>
<reference evidence="7" key="2">
    <citation type="submission" date="2010-07" db="EMBL/GenBank/DDBJ databases">
        <authorList>
            <consortium name="The Broad Institute Genome Sequencing Platform"/>
            <consortium name="Broad Institute Genome Sequencing Center for Infectious Disease"/>
            <person name="Ma L.-J."/>
            <person name="Dead R."/>
            <person name="Young S."/>
            <person name="Zeng Q."/>
            <person name="Koehrsen M."/>
            <person name="Alvarado L."/>
            <person name="Berlin A."/>
            <person name="Chapman S.B."/>
            <person name="Chen Z."/>
            <person name="Freedman E."/>
            <person name="Gellesch M."/>
            <person name="Goldberg J."/>
            <person name="Griggs A."/>
            <person name="Gujja S."/>
            <person name="Heilman E.R."/>
            <person name="Heiman D."/>
            <person name="Hepburn T."/>
            <person name="Howarth C."/>
            <person name="Jen D."/>
            <person name="Larson L."/>
            <person name="Mehta T."/>
            <person name="Neiman D."/>
            <person name="Pearson M."/>
            <person name="Roberts A."/>
            <person name="Saif S."/>
            <person name="Shea T."/>
            <person name="Shenoy N."/>
            <person name="Sisk P."/>
            <person name="Stolte C."/>
            <person name="Sykes S."/>
            <person name="Walk T."/>
            <person name="White J."/>
            <person name="Yandava C."/>
            <person name="Haas B."/>
            <person name="Nusbaum C."/>
            <person name="Birren B."/>
        </authorList>
    </citation>
    <scope>NUCLEOTIDE SEQUENCE</scope>
    <source>
        <strain evidence="7">R3-111a-1</strain>
    </source>
</reference>
<reference evidence="8" key="4">
    <citation type="journal article" date="2015" name="G3 (Bethesda)">
        <title>Genome sequences of three phytopathogenic species of the Magnaporthaceae family of fungi.</title>
        <authorList>
            <person name="Okagaki L.H."/>
            <person name="Nunes C.C."/>
            <person name="Sailsbery J."/>
            <person name="Clay B."/>
            <person name="Brown D."/>
            <person name="John T."/>
            <person name="Oh Y."/>
            <person name="Young N."/>
            <person name="Fitzgerald M."/>
            <person name="Haas B.J."/>
            <person name="Zeng Q."/>
            <person name="Young S."/>
            <person name="Adiconis X."/>
            <person name="Fan L."/>
            <person name="Levin J.Z."/>
            <person name="Mitchell T.K."/>
            <person name="Okubara P.A."/>
            <person name="Farman M.L."/>
            <person name="Kohn L.M."/>
            <person name="Birren B."/>
            <person name="Ma L.-J."/>
            <person name="Dean R.A."/>
        </authorList>
    </citation>
    <scope>NUCLEOTIDE SEQUENCE</scope>
    <source>
        <strain evidence="8">R3-111a-1</strain>
    </source>
</reference>
<evidence type="ECO:0000256" key="3">
    <source>
        <dbReference type="ARBA" id="ARBA00023187"/>
    </source>
</evidence>
<keyword evidence="3" id="KW-0508">mRNA splicing</keyword>
<feature type="compositionally biased region" description="Polar residues" evidence="5">
    <location>
        <begin position="223"/>
        <end position="234"/>
    </location>
</feature>
<reference evidence="9" key="1">
    <citation type="submission" date="2010-07" db="EMBL/GenBank/DDBJ databases">
        <title>The genome sequence of Gaeumannomyces graminis var. tritici strain R3-111a-1.</title>
        <authorList>
            <consortium name="The Broad Institute Genome Sequencing Platform"/>
            <person name="Ma L.-J."/>
            <person name="Dead R."/>
            <person name="Young S."/>
            <person name="Zeng Q."/>
            <person name="Koehrsen M."/>
            <person name="Alvarado L."/>
            <person name="Berlin A."/>
            <person name="Chapman S.B."/>
            <person name="Chen Z."/>
            <person name="Freedman E."/>
            <person name="Gellesch M."/>
            <person name="Goldberg J."/>
            <person name="Griggs A."/>
            <person name="Gujja S."/>
            <person name="Heilman E.R."/>
            <person name="Heiman D."/>
            <person name="Hepburn T."/>
            <person name="Howarth C."/>
            <person name="Jen D."/>
            <person name="Larson L."/>
            <person name="Mehta T."/>
            <person name="Neiman D."/>
            <person name="Pearson M."/>
            <person name="Roberts A."/>
            <person name="Saif S."/>
            <person name="Shea T."/>
            <person name="Shenoy N."/>
            <person name="Sisk P."/>
            <person name="Stolte C."/>
            <person name="Sykes S."/>
            <person name="Walk T."/>
            <person name="White J."/>
            <person name="Yandava C."/>
            <person name="Haas B."/>
            <person name="Nusbaum C."/>
            <person name="Birren B."/>
        </authorList>
    </citation>
    <scope>NUCLEOTIDE SEQUENCE [LARGE SCALE GENOMIC DNA]</scope>
    <source>
        <strain evidence="9">R3-111a-1</strain>
    </source>
</reference>
<name>J3PH91_GAET3</name>
<gene>
    <name evidence="8" type="primary">20353329</name>
    <name evidence="7" type="ORF">GGTG_12871</name>
</gene>
<dbReference type="RefSeq" id="XP_009229036.1">
    <property type="nucleotide sequence ID" value="XM_009230772.1"/>
</dbReference>
<dbReference type="FunFam" id="3.30.70.330:FF:000517">
    <property type="entry name" value="U2 snRNP auxiliary factor large subunit"/>
    <property type="match status" value="1"/>
</dbReference>
<evidence type="ECO:0000256" key="4">
    <source>
        <dbReference type="PROSITE-ProRule" id="PRU00176"/>
    </source>
</evidence>
<feature type="domain" description="RRM" evidence="6">
    <location>
        <begin position="524"/>
        <end position="615"/>
    </location>
</feature>
<dbReference type="GeneID" id="20353329"/>
<feature type="compositionally biased region" description="Basic and acidic residues" evidence="5">
    <location>
        <begin position="235"/>
        <end position="279"/>
    </location>
</feature>
<dbReference type="CDD" id="cd12231">
    <property type="entry name" value="RRM2_U2AF65"/>
    <property type="match status" value="1"/>
</dbReference>
<feature type="domain" description="RRM" evidence="6">
    <location>
        <begin position="416"/>
        <end position="494"/>
    </location>
</feature>
<organism evidence="7">
    <name type="scientific">Gaeumannomyces tritici (strain R3-111a-1)</name>
    <name type="common">Wheat and barley take-all root rot fungus</name>
    <name type="synonym">Gaeumannomyces graminis var. tritici</name>
    <dbReference type="NCBI Taxonomy" id="644352"/>
    <lineage>
        <taxon>Eukaryota</taxon>
        <taxon>Fungi</taxon>
        <taxon>Dikarya</taxon>
        <taxon>Ascomycota</taxon>
        <taxon>Pezizomycotina</taxon>
        <taxon>Sordariomycetes</taxon>
        <taxon>Sordariomycetidae</taxon>
        <taxon>Magnaporthales</taxon>
        <taxon>Magnaporthaceae</taxon>
        <taxon>Gaeumannomyces</taxon>
    </lineage>
</organism>
<reference evidence="7" key="3">
    <citation type="submission" date="2010-09" db="EMBL/GenBank/DDBJ databases">
        <title>Annotation of Gaeumannomyces graminis var. tritici R3-111a-1.</title>
        <authorList>
            <consortium name="The Broad Institute Genome Sequencing Platform"/>
            <person name="Ma L.-J."/>
            <person name="Dead R."/>
            <person name="Young S.K."/>
            <person name="Zeng Q."/>
            <person name="Gargeya S."/>
            <person name="Fitzgerald M."/>
            <person name="Haas B."/>
            <person name="Abouelleil A."/>
            <person name="Alvarado L."/>
            <person name="Arachchi H.M."/>
            <person name="Berlin A."/>
            <person name="Brown A."/>
            <person name="Chapman S.B."/>
            <person name="Chen Z."/>
            <person name="Dunbar C."/>
            <person name="Freedman E."/>
            <person name="Gearin G."/>
            <person name="Gellesch M."/>
            <person name="Goldberg J."/>
            <person name="Griggs A."/>
            <person name="Gujja S."/>
            <person name="Heiman D."/>
            <person name="Howarth C."/>
            <person name="Larson L."/>
            <person name="Lui A."/>
            <person name="MacDonald P.J.P."/>
            <person name="Mehta T."/>
            <person name="Montmayeur A."/>
            <person name="Murphy C."/>
            <person name="Neiman D."/>
            <person name="Pearson M."/>
            <person name="Priest M."/>
            <person name="Roberts A."/>
            <person name="Saif S."/>
            <person name="Shea T."/>
            <person name="Shenoy N."/>
            <person name="Sisk P."/>
            <person name="Stolte C."/>
            <person name="Sykes S."/>
            <person name="Yandava C."/>
            <person name="Wortman J."/>
            <person name="Nusbaum C."/>
            <person name="Birren B."/>
        </authorList>
    </citation>
    <scope>NUCLEOTIDE SEQUENCE</scope>
    <source>
        <strain evidence="7">R3-111a-1</strain>
    </source>
</reference>
<dbReference type="Gene3D" id="3.30.70.330">
    <property type="match status" value="3"/>
</dbReference>
<dbReference type="InterPro" id="IPR035979">
    <property type="entry name" value="RBD_domain_sf"/>
</dbReference>
<dbReference type="GO" id="GO:0008380">
    <property type="term" value="P:RNA splicing"/>
    <property type="evidence" value="ECO:0007669"/>
    <property type="project" value="UniProtKB-KW"/>
</dbReference>
<dbReference type="InterPro" id="IPR000504">
    <property type="entry name" value="RRM_dom"/>
</dbReference>
<protein>
    <submittedName>
        <fullName evidence="7">Splicing factor U2AF 50 kDa subunit</fullName>
    </submittedName>
</protein>
<dbReference type="VEuPathDB" id="FungiDB:GGTG_12871"/>
<evidence type="ECO:0000313" key="7">
    <source>
        <dbReference type="EMBL" id="EJT69251.1"/>
    </source>
</evidence>
<feature type="compositionally biased region" description="Basic and acidic residues" evidence="5">
    <location>
        <begin position="91"/>
        <end position="146"/>
    </location>
</feature>
<dbReference type="STRING" id="644352.J3PH91"/>